<evidence type="ECO:0000313" key="1">
    <source>
        <dbReference type="EMBL" id="MBR0598874.1"/>
    </source>
</evidence>
<dbReference type="Proteomes" id="UP000675664">
    <property type="component" value="Unassembled WGS sequence"/>
</dbReference>
<evidence type="ECO:0000313" key="2">
    <source>
        <dbReference type="Proteomes" id="UP000675664"/>
    </source>
</evidence>
<keyword evidence="2" id="KW-1185">Reference proteome</keyword>
<sequence length="217" mass="25192">MIKRELNFPIVYQNGRKIGYGGNQEWFPHLIKRKAGCGCTTGANLAVYYAANHEKMAGIYDGDTRYFDIKEYLSAMEEMFTYMRPGLFGFPYVKKFANQFIRFCKDHGISLEASFCNSYQNAEEAFCYVKQNIDDGQPIALLILFHRAYDLREDNWHWVTITGYTLDGDGLETAEIIMSNCGERETVKAVDLFEVHRINKIRMVSFHKISEYFTNNN</sequence>
<dbReference type="AlphaFoldDB" id="A0A8J7W138"/>
<gene>
    <name evidence="1" type="ORF">KCX82_13365</name>
</gene>
<reference evidence="1" key="2">
    <citation type="submission" date="2021-04" db="EMBL/GenBank/DDBJ databases">
        <authorList>
            <person name="Liu J."/>
        </authorList>
    </citation>
    <scope>NUCLEOTIDE SEQUENCE</scope>
    <source>
        <strain evidence="1">BAD-6</strain>
    </source>
</reference>
<accession>A0A8J7W138</accession>
<proteinExistence type="predicted"/>
<organism evidence="1 2">
    <name type="scientific">Sinanaerobacter chloroacetimidivorans</name>
    <dbReference type="NCBI Taxonomy" id="2818044"/>
    <lineage>
        <taxon>Bacteria</taxon>
        <taxon>Bacillati</taxon>
        <taxon>Bacillota</taxon>
        <taxon>Clostridia</taxon>
        <taxon>Peptostreptococcales</taxon>
        <taxon>Anaerovoracaceae</taxon>
        <taxon>Sinanaerobacter</taxon>
    </lineage>
</organism>
<comment type="caution">
    <text evidence="1">The sequence shown here is derived from an EMBL/GenBank/DDBJ whole genome shotgun (WGS) entry which is preliminary data.</text>
</comment>
<name>A0A8J7W138_9FIRM</name>
<protein>
    <submittedName>
        <fullName evidence="1">Uncharacterized protein</fullName>
    </submittedName>
</protein>
<dbReference type="RefSeq" id="WP_227019002.1">
    <property type="nucleotide sequence ID" value="NZ_JAGSND010000009.1"/>
</dbReference>
<dbReference type="EMBL" id="JAGSND010000009">
    <property type="protein sequence ID" value="MBR0598874.1"/>
    <property type="molecule type" value="Genomic_DNA"/>
</dbReference>
<reference evidence="1" key="1">
    <citation type="submission" date="2021-04" db="EMBL/GenBank/DDBJ databases">
        <title>Sinoanaerobacter chloroacetimidivorans sp. nov., an obligate anaerobic bacterium isolated from anaerobic sludge.</title>
        <authorList>
            <person name="Bao Y."/>
        </authorList>
    </citation>
    <scope>NUCLEOTIDE SEQUENCE</scope>
    <source>
        <strain evidence="1">BAD-6</strain>
    </source>
</reference>